<accession>S4NW76</accession>
<reference evidence="1" key="2">
    <citation type="submission" date="2013-05" db="EMBL/GenBank/DDBJ databases">
        <authorList>
            <person name="Carter J.-M."/>
            <person name="Baker S.C."/>
            <person name="Pink R."/>
            <person name="Carter D.R.F."/>
            <person name="Collins A."/>
            <person name="Tomlin J."/>
            <person name="Gibbs M."/>
            <person name="Breuker C.J."/>
        </authorList>
    </citation>
    <scope>NUCLEOTIDE SEQUENCE</scope>
    <source>
        <tissue evidence="1">Ovary</tissue>
    </source>
</reference>
<evidence type="ECO:0000313" key="1">
    <source>
        <dbReference type="EMBL" id="JAA83021.1"/>
    </source>
</evidence>
<name>S4NW76_9NEOP</name>
<dbReference type="EMBL" id="GAIX01009539">
    <property type="protein sequence ID" value="JAA83021.1"/>
    <property type="molecule type" value="Transcribed_RNA"/>
</dbReference>
<reference evidence="1" key="1">
    <citation type="journal article" date="2013" name="BMC Genomics">
        <title>Unscrambling butterfly oogenesis.</title>
        <authorList>
            <person name="Carter J.M."/>
            <person name="Baker S.C."/>
            <person name="Pink R."/>
            <person name="Carter D.R."/>
            <person name="Collins A."/>
            <person name="Tomlin J."/>
            <person name="Gibbs M."/>
            <person name="Breuker C.J."/>
        </authorList>
    </citation>
    <scope>NUCLEOTIDE SEQUENCE</scope>
    <source>
        <tissue evidence="1">Ovary</tissue>
    </source>
</reference>
<protein>
    <submittedName>
        <fullName evidence="1">Uncharacterized protein</fullName>
    </submittedName>
</protein>
<organism evidence="1">
    <name type="scientific">Pararge aegeria</name>
    <name type="common">speckled wood butterfly</name>
    <dbReference type="NCBI Taxonomy" id="116150"/>
    <lineage>
        <taxon>Eukaryota</taxon>
        <taxon>Metazoa</taxon>
        <taxon>Ecdysozoa</taxon>
        <taxon>Arthropoda</taxon>
        <taxon>Hexapoda</taxon>
        <taxon>Insecta</taxon>
        <taxon>Pterygota</taxon>
        <taxon>Neoptera</taxon>
        <taxon>Endopterygota</taxon>
        <taxon>Lepidoptera</taxon>
        <taxon>Glossata</taxon>
        <taxon>Ditrysia</taxon>
        <taxon>Papilionoidea</taxon>
        <taxon>Nymphalidae</taxon>
        <taxon>Satyrinae</taxon>
        <taxon>Satyrini</taxon>
        <taxon>Parargina</taxon>
        <taxon>Pararge</taxon>
    </lineage>
</organism>
<dbReference type="AlphaFoldDB" id="S4NW76"/>
<proteinExistence type="predicted"/>
<sequence length="73" mass="8421">MVVNLHATEKVDVDPTLDKSHSPTQILFAFERFVSAVDHLDTLVHQPWIQMYWGMVQQSCILRTQCPLNPNKT</sequence>